<dbReference type="AlphaFoldDB" id="A0A2H0BDG9"/>
<protein>
    <submittedName>
        <fullName evidence="1">Uncharacterized protein</fullName>
    </submittedName>
</protein>
<dbReference type="EMBL" id="PCST01000019">
    <property type="protein sequence ID" value="PIP55727.1"/>
    <property type="molecule type" value="Genomic_DNA"/>
</dbReference>
<comment type="caution">
    <text evidence="1">The sequence shown here is derived from an EMBL/GenBank/DDBJ whole genome shotgun (WGS) entry which is preliminary data.</text>
</comment>
<accession>A0A2H0BDG9</accession>
<evidence type="ECO:0000313" key="2">
    <source>
        <dbReference type="Proteomes" id="UP000229794"/>
    </source>
</evidence>
<reference evidence="1 2" key="1">
    <citation type="submission" date="2017-09" db="EMBL/GenBank/DDBJ databases">
        <title>Depth-based differentiation of microbial function through sediment-hosted aquifers and enrichment of novel symbionts in the deep terrestrial subsurface.</title>
        <authorList>
            <person name="Probst A.J."/>
            <person name="Ladd B."/>
            <person name="Jarett J.K."/>
            <person name="Geller-Mcgrath D.E."/>
            <person name="Sieber C.M."/>
            <person name="Emerson J.B."/>
            <person name="Anantharaman K."/>
            <person name="Thomas B.C."/>
            <person name="Malmstrom R."/>
            <person name="Stieglmeier M."/>
            <person name="Klingl A."/>
            <person name="Woyke T."/>
            <person name="Ryan C.M."/>
            <person name="Banfield J.F."/>
        </authorList>
    </citation>
    <scope>NUCLEOTIDE SEQUENCE [LARGE SCALE GENOMIC DNA]</scope>
    <source>
        <strain evidence="1">CG22_combo_CG10-13_8_21_14_all_42_17</strain>
    </source>
</reference>
<organism evidence="1 2">
    <name type="scientific">Candidatus Zambryskibacteria bacterium CG22_combo_CG10-13_8_21_14_all_42_17</name>
    <dbReference type="NCBI Taxonomy" id="1975118"/>
    <lineage>
        <taxon>Bacteria</taxon>
        <taxon>Candidatus Zambryskiibacteriota</taxon>
    </lineage>
</organism>
<gene>
    <name evidence="1" type="ORF">COX06_01505</name>
</gene>
<name>A0A2H0BDG9_9BACT</name>
<proteinExistence type="predicted"/>
<dbReference type="Proteomes" id="UP000229794">
    <property type="component" value="Unassembled WGS sequence"/>
</dbReference>
<sequence length="110" mass="12417">MKILLLTTLSVLWLVLSGFSNISDFSRTDCDFAVIPVMVIQVIEAEDGGIVEIVHQDGDGSVSSLFMNKLYLEGWFYVIDEQVGICDVTYALKLGEDGHVIFAYYEDWRE</sequence>
<evidence type="ECO:0000313" key="1">
    <source>
        <dbReference type="EMBL" id="PIP55727.1"/>
    </source>
</evidence>